<dbReference type="EMBL" id="BK032840">
    <property type="protein sequence ID" value="DAF63472.1"/>
    <property type="molecule type" value="Genomic_DNA"/>
</dbReference>
<dbReference type="SUPFAM" id="SSF88659">
    <property type="entry name" value="Sigma3 and sigma4 domains of RNA polymerase sigma factors"/>
    <property type="match status" value="1"/>
</dbReference>
<sequence length="179" mass="21603">MKLKIRYDWRVQTIELDTEETEKLWVSLSLEGEDLSQEEREKKIQDVFDLEFNEEEYKNWRRSNRHKGYTKALFGKDGCGDENGPDSFEPLMDEVLDDRIFRKHEIEQIEKETYENLCEWIRKVLIKKPEWADAFISVYLDGETIRAYSARMGVDENNITQKLKRAKKKLRENYQNRQI</sequence>
<dbReference type="InterPro" id="IPR013324">
    <property type="entry name" value="RNA_pol_sigma_r3/r4-like"/>
</dbReference>
<accession>A0A8S5TK21</accession>
<organism evidence="1">
    <name type="scientific">Siphoviridae sp. ctgmM3</name>
    <dbReference type="NCBI Taxonomy" id="2827912"/>
    <lineage>
        <taxon>Viruses</taxon>
        <taxon>Duplodnaviria</taxon>
        <taxon>Heunggongvirae</taxon>
        <taxon>Uroviricota</taxon>
        <taxon>Caudoviricetes</taxon>
    </lineage>
</organism>
<dbReference type="InterPro" id="IPR036388">
    <property type="entry name" value="WH-like_DNA-bd_sf"/>
</dbReference>
<name>A0A8S5TK21_9CAUD</name>
<reference evidence="1" key="1">
    <citation type="journal article" date="2021" name="Proc. Natl. Acad. Sci. U.S.A.">
        <title>A Catalog of Tens of Thousands of Viruses from Human Metagenomes Reveals Hidden Associations with Chronic Diseases.</title>
        <authorList>
            <person name="Tisza M.J."/>
            <person name="Buck C.B."/>
        </authorList>
    </citation>
    <scope>NUCLEOTIDE SEQUENCE</scope>
    <source>
        <strain evidence="1">CtgmM3</strain>
    </source>
</reference>
<proteinExistence type="predicted"/>
<dbReference type="Gene3D" id="1.10.10.10">
    <property type="entry name" value="Winged helix-like DNA-binding domain superfamily/Winged helix DNA-binding domain"/>
    <property type="match status" value="1"/>
</dbReference>
<protein>
    <submittedName>
        <fullName evidence="1">ECF sigma factor</fullName>
    </submittedName>
</protein>
<evidence type="ECO:0000313" key="1">
    <source>
        <dbReference type="EMBL" id="DAF63472.1"/>
    </source>
</evidence>